<dbReference type="EMBL" id="CP076838">
    <property type="protein sequence ID" value="QWW78060.1"/>
    <property type="molecule type" value="Genomic_DNA"/>
</dbReference>
<keyword evidence="2" id="KW-1185">Reference proteome</keyword>
<dbReference type="Proteomes" id="UP000683497">
    <property type="component" value="Chromosome"/>
</dbReference>
<reference evidence="1 2" key="1">
    <citation type="submission" date="2021-06" db="EMBL/GenBank/DDBJ databases">
        <title>Leclercia pneumoniae sp. nov.</title>
        <authorList>
            <person name="Hoenemann M."/>
            <person name="Viehweger A."/>
            <person name="Dietze N."/>
        </authorList>
    </citation>
    <scope>NUCLEOTIDE SEQUENCE [LARGE SCALE GENOMIC DNA]</scope>
    <source>
        <strain evidence="2">49125</strain>
    </source>
</reference>
<sequence length="113" mass="12578">MSKFTNEELIARTKMRLAMVASFPDSKLAQMDKCLAEIAMSALSASQFSQPVLESIANAFIAAIEKEQERLHGEDYLMDSRDCIAVIREEIQRLNACRAGMQPEVLGDDHATD</sequence>
<evidence type="ECO:0000313" key="1">
    <source>
        <dbReference type="EMBL" id="QWW78060.1"/>
    </source>
</evidence>
<dbReference type="RefSeq" id="WP_207293496.1">
    <property type="nucleotide sequence ID" value="NZ_CP071383.1"/>
</dbReference>
<gene>
    <name evidence="1" type="ORF">KQ929_12330</name>
</gene>
<proteinExistence type="predicted"/>
<protein>
    <submittedName>
        <fullName evidence="1">Uncharacterized protein</fullName>
    </submittedName>
</protein>
<evidence type="ECO:0000313" key="2">
    <source>
        <dbReference type="Proteomes" id="UP000683497"/>
    </source>
</evidence>
<accession>A0ABX8JP09</accession>
<organism evidence="1 2">
    <name type="scientific">Leclercia pneumoniae</name>
    <dbReference type="NCBI Taxonomy" id="2815358"/>
    <lineage>
        <taxon>Bacteria</taxon>
        <taxon>Pseudomonadati</taxon>
        <taxon>Pseudomonadota</taxon>
        <taxon>Gammaproteobacteria</taxon>
        <taxon>Enterobacterales</taxon>
        <taxon>Enterobacteriaceae</taxon>
        <taxon>Leclercia</taxon>
    </lineage>
</organism>
<name>A0ABX8JP09_9ENTR</name>